<evidence type="ECO:0000313" key="9">
    <source>
        <dbReference type="EMBL" id="MEA5441852.1"/>
    </source>
</evidence>
<evidence type="ECO:0000256" key="3">
    <source>
        <dbReference type="ARBA" id="ARBA00022896"/>
    </source>
</evidence>
<dbReference type="Pfam" id="PF18331">
    <property type="entry name" value="PKHD_C"/>
    <property type="match status" value="1"/>
</dbReference>
<feature type="binding site" evidence="7">
    <location>
        <position position="100"/>
    </location>
    <ligand>
        <name>Fe cation</name>
        <dbReference type="ChEBI" id="CHEBI:24875"/>
    </ligand>
</feature>
<protein>
    <submittedName>
        <fullName evidence="9">Fe2+-dependent dioxygenase</fullName>
    </submittedName>
</protein>
<evidence type="ECO:0000256" key="5">
    <source>
        <dbReference type="ARBA" id="ARBA00023002"/>
    </source>
</evidence>
<dbReference type="HAMAP" id="MF_00657">
    <property type="entry name" value="Hydroxyl_YbiX"/>
    <property type="match status" value="1"/>
</dbReference>
<keyword evidence="4 7" id="KW-0223">Dioxygenase</keyword>
<comment type="cofactor">
    <cofactor evidence="7">
        <name>Fe(2+)</name>
        <dbReference type="ChEBI" id="CHEBI:29033"/>
    </cofactor>
    <text evidence="7">Binds 1 Fe(2+) ion per subunit.</text>
</comment>
<keyword evidence="6 7" id="KW-0408">Iron</keyword>
<dbReference type="Pfam" id="PF13640">
    <property type="entry name" value="2OG-FeII_Oxy_3"/>
    <property type="match status" value="1"/>
</dbReference>
<dbReference type="InterPro" id="IPR005123">
    <property type="entry name" value="Oxoglu/Fe-dep_dioxygenase_dom"/>
</dbReference>
<dbReference type="InterPro" id="IPR041097">
    <property type="entry name" value="PKHD_C"/>
</dbReference>
<keyword evidence="3 7" id="KW-0847">Vitamin C</keyword>
<dbReference type="InterPro" id="IPR044862">
    <property type="entry name" value="Pro_4_hyd_alph_FE2OG_OXY"/>
</dbReference>
<dbReference type="Gene3D" id="2.60.120.620">
    <property type="entry name" value="q2cbj1_9rhob like domain"/>
    <property type="match status" value="1"/>
</dbReference>
<keyword evidence="10" id="KW-1185">Reference proteome</keyword>
<evidence type="ECO:0000256" key="6">
    <source>
        <dbReference type="ARBA" id="ARBA00023004"/>
    </source>
</evidence>
<proteinExistence type="inferred from homology"/>
<keyword evidence="2 7" id="KW-0479">Metal-binding</keyword>
<name>A0ABU5SUZ2_9CYAN</name>
<dbReference type="InterPro" id="IPR023550">
    <property type="entry name" value="PKHD_hydroxylase"/>
</dbReference>
<organism evidence="9 10">
    <name type="scientific">Cyanobium gracile UHCC 0281</name>
    <dbReference type="NCBI Taxonomy" id="3110309"/>
    <lineage>
        <taxon>Bacteria</taxon>
        <taxon>Bacillati</taxon>
        <taxon>Cyanobacteriota</taxon>
        <taxon>Cyanophyceae</taxon>
        <taxon>Synechococcales</taxon>
        <taxon>Prochlorococcaceae</taxon>
        <taxon>Cyanobium</taxon>
    </lineage>
</organism>
<dbReference type="PROSITE" id="PS51471">
    <property type="entry name" value="FE2OG_OXY"/>
    <property type="match status" value="1"/>
</dbReference>
<gene>
    <name evidence="9" type="ORF">VB739_04725</name>
</gene>
<evidence type="ECO:0000313" key="10">
    <source>
        <dbReference type="Proteomes" id="UP001302329"/>
    </source>
</evidence>
<dbReference type="InterPro" id="IPR006620">
    <property type="entry name" value="Pro_4_hyd_alph"/>
</dbReference>
<dbReference type="SMART" id="SM00702">
    <property type="entry name" value="P4Hc"/>
    <property type="match status" value="1"/>
</dbReference>
<feature type="binding site" evidence="7">
    <location>
        <position position="165"/>
    </location>
    <ligand>
        <name>2-oxoglutarate</name>
        <dbReference type="ChEBI" id="CHEBI:16810"/>
    </ligand>
</feature>
<dbReference type="RefSeq" id="WP_323356002.1">
    <property type="nucleotide sequence ID" value="NZ_JAYGHY010000009.1"/>
</dbReference>
<dbReference type="Gene3D" id="4.10.860.20">
    <property type="entry name" value="Rabenosyn, Rab binding domain"/>
    <property type="match status" value="1"/>
</dbReference>
<evidence type="ECO:0000256" key="7">
    <source>
        <dbReference type="HAMAP-Rule" id="MF_00657"/>
    </source>
</evidence>
<feature type="binding site" evidence="7">
    <location>
        <position position="98"/>
    </location>
    <ligand>
        <name>Fe cation</name>
        <dbReference type="ChEBI" id="CHEBI:24875"/>
    </ligand>
</feature>
<evidence type="ECO:0000259" key="8">
    <source>
        <dbReference type="PROSITE" id="PS51471"/>
    </source>
</evidence>
<evidence type="ECO:0000256" key="2">
    <source>
        <dbReference type="ARBA" id="ARBA00022723"/>
    </source>
</evidence>
<sequence length="221" mass="24845">MHFRLEPLLSDGQVEELRLALLAADAPWRDGAETAGWHARGVKRNRQLDPSSALHQTLASALSGHLLQHPLLQAAALPVQLHNLRFSRCGVGEGYGRHVDNAYMAGGRSDLSFTLFLSAPDHYRGGDLVLEDPGDERSVRLPAGHALVYPSSLLHRVEPVTWGERLVAVGWIQSRVRRSDRRELLFELDTARRALFQQQGKNDIFDLLTRTYTNLLRMWGE</sequence>
<keyword evidence="5 7" id="KW-0560">Oxidoreductase</keyword>
<reference evidence="9 10" key="1">
    <citation type="submission" date="2023-12" db="EMBL/GenBank/DDBJ databases">
        <title>Baltic Sea Cyanobacteria.</title>
        <authorList>
            <person name="Delbaje E."/>
            <person name="Fewer D.P."/>
            <person name="Shishido T.K."/>
        </authorList>
    </citation>
    <scope>NUCLEOTIDE SEQUENCE [LARGE SCALE GENOMIC DNA]</scope>
    <source>
        <strain evidence="9 10">UHCC 0281</strain>
    </source>
</reference>
<comment type="cofactor">
    <cofactor evidence="1 7">
        <name>L-ascorbate</name>
        <dbReference type="ChEBI" id="CHEBI:38290"/>
    </cofactor>
</comment>
<feature type="binding site" evidence="7">
    <location>
        <position position="155"/>
    </location>
    <ligand>
        <name>Fe cation</name>
        <dbReference type="ChEBI" id="CHEBI:24875"/>
    </ligand>
</feature>
<dbReference type="PANTHER" id="PTHR41536">
    <property type="entry name" value="PKHD-TYPE HYDROXYLASE YBIX"/>
    <property type="match status" value="1"/>
</dbReference>
<accession>A0ABU5SUZ2</accession>
<evidence type="ECO:0000256" key="4">
    <source>
        <dbReference type="ARBA" id="ARBA00022964"/>
    </source>
</evidence>
<dbReference type="GO" id="GO:0051213">
    <property type="term" value="F:dioxygenase activity"/>
    <property type="evidence" value="ECO:0007669"/>
    <property type="project" value="UniProtKB-KW"/>
</dbReference>
<feature type="domain" description="Fe2OG dioxygenase" evidence="8">
    <location>
        <begin position="80"/>
        <end position="174"/>
    </location>
</feature>
<dbReference type="Proteomes" id="UP001302329">
    <property type="component" value="Unassembled WGS sequence"/>
</dbReference>
<dbReference type="EMBL" id="JAYGHY010000009">
    <property type="protein sequence ID" value="MEA5441852.1"/>
    <property type="molecule type" value="Genomic_DNA"/>
</dbReference>
<dbReference type="NCBIfam" id="NF003975">
    <property type="entry name" value="PRK05467.1-4"/>
    <property type="match status" value="1"/>
</dbReference>
<evidence type="ECO:0000256" key="1">
    <source>
        <dbReference type="ARBA" id="ARBA00001961"/>
    </source>
</evidence>
<dbReference type="PANTHER" id="PTHR41536:SF1">
    <property type="entry name" value="PKHD-TYPE HYDROXYLASE YBIX"/>
    <property type="match status" value="1"/>
</dbReference>
<dbReference type="NCBIfam" id="NF003974">
    <property type="entry name" value="PRK05467.1-3"/>
    <property type="match status" value="1"/>
</dbReference>
<comment type="caution">
    <text evidence="9">The sequence shown here is derived from an EMBL/GenBank/DDBJ whole genome shotgun (WGS) entry which is preliminary data.</text>
</comment>